<evidence type="ECO:0000313" key="3">
    <source>
        <dbReference type="EMBL" id="KAH7090178.1"/>
    </source>
</evidence>
<evidence type="ECO:0000313" key="4">
    <source>
        <dbReference type="Proteomes" id="UP000813461"/>
    </source>
</evidence>
<organism evidence="3 4">
    <name type="scientific">Paraphoma chrysanthemicola</name>
    <dbReference type="NCBI Taxonomy" id="798071"/>
    <lineage>
        <taxon>Eukaryota</taxon>
        <taxon>Fungi</taxon>
        <taxon>Dikarya</taxon>
        <taxon>Ascomycota</taxon>
        <taxon>Pezizomycotina</taxon>
        <taxon>Dothideomycetes</taxon>
        <taxon>Pleosporomycetidae</taxon>
        <taxon>Pleosporales</taxon>
        <taxon>Pleosporineae</taxon>
        <taxon>Phaeosphaeriaceae</taxon>
        <taxon>Paraphoma</taxon>
    </lineage>
</organism>
<sequence>MPGPRGRKAAHAYDPAEISRLRTIQLLPKVKCGRCDRNLPLARFSEKQLTDARYQVLHYGDIQKPISCQNCTGAQITEIECTFCFKWKGLEDFAKSQRANANTARCFKCTDEQVTRQPIKEEPYEEEKPFITPDFSGGVAPEYWKNSGSMAGTSTNGDWDSFVGKEKDDDSIQLPRQFQAMSVNGSVPETLIDTEDSVYGHRLNSNPHGDGRSEAQSRSWCTESAGTTNGASTNKNGTATAISKAGTERTLPSTYAERSVATSDGSCGSFHGASGYVRPPPVRPSGDARAEIKEDADPWSDDDSDGGEGRGDSDDESDGDNTVI</sequence>
<dbReference type="Pfam" id="PF12898">
    <property type="entry name" value="Stc1"/>
    <property type="match status" value="1"/>
</dbReference>
<evidence type="ECO:0000259" key="2">
    <source>
        <dbReference type="Pfam" id="PF12898"/>
    </source>
</evidence>
<keyword evidence="4" id="KW-1185">Reference proteome</keyword>
<dbReference type="OrthoDB" id="3514033at2759"/>
<dbReference type="Proteomes" id="UP000813461">
    <property type="component" value="Unassembled WGS sequence"/>
</dbReference>
<feature type="compositionally biased region" description="Polar residues" evidence="1">
    <location>
        <begin position="216"/>
        <end position="241"/>
    </location>
</feature>
<feature type="compositionally biased region" description="Basic and acidic residues" evidence="1">
    <location>
        <begin position="286"/>
        <end position="296"/>
    </location>
</feature>
<dbReference type="EMBL" id="JAGMVJ010000005">
    <property type="protein sequence ID" value="KAH7090178.1"/>
    <property type="molecule type" value="Genomic_DNA"/>
</dbReference>
<feature type="compositionally biased region" description="Acidic residues" evidence="1">
    <location>
        <begin position="313"/>
        <end position="324"/>
    </location>
</feature>
<feature type="domain" description="Stc1" evidence="2">
    <location>
        <begin position="31"/>
        <end position="110"/>
    </location>
</feature>
<dbReference type="AlphaFoldDB" id="A0A8K0W0W3"/>
<comment type="caution">
    <text evidence="3">The sequence shown here is derived from an EMBL/GenBank/DDBJ whole genome shotgun (WGS) entry which is preliminary data.</text>
</comment>
<name>A0A8K0W0W3_9PLEO</name>
<dbReference type="InterPro" id="IPR024630">
    <property type="entry name" value="Stc1"/>
</dbReference>
<reference evidence="3" key="1">
    <citation type="journal article" date="2021" name="Nat. Commun.">
        <title>Genetic determinants of endophytism in the Arabidopsis root mycobiome.</title>
        <authorList>
            <person name="Mesny F."/>
            <person name="Miyauchi S."/>
            <person name="Thiergart T."/>
            <person name="Pickel B."/>
            <person name="Atanasova L."/>
            <person name="Karlsson M."/>
            <person name="Huettel B."/>
            <person name="Barry K.W."/>
            <person name="Haridas S."/>
            <person name="Chen C."/>
            <person name="Bauer D."/>
            <person name="Andreopoulos W."/>
            <person name="Pangilinan J."/>
            <person name="LaButti K."/>
            <person name="Riley R."/>
            <person name="Lipzen A."/>
            <person name="Clum A."/>
            <person name="Drula E."/>
            <person name="Henrissat B."/>
            <person name="Kohler A."/>
            <person name="Grigoriev I.V."/>
            <person name="Martin F.M."/>
            <person name="Hacquard S."/>
        </authorList>
    </citation>
    <scope>NUCLEOTIDE SEQUENCE</scope>
    <source>
        <strain evidence="3">MPI-SDFR-AT-0120</strain>
    </source>
</reference>
<evidence type="ECO:0000256" key="1">
    <source>
        <dbReference type="SAM" id="MobiDB-lite"/>
    </source>
</evidence>
<gene>
    <name evidence="3" type="ORF">FB567DRAFT_519258</name>
</gene>
<proteinExistence type="predicted"/>
<feature type="compositionally biased region" description="Acidic residues" evidence="1">
    <location>
        <begin position="297"/>
        <end position="306"/>
    </location>
</feature>
<protein>
    <submittedName>
        <fullName evidence="3">Stc1 domain-containing protein</fullName>
    </submittedName>
</protein>
<accession>A0A8K0W0W3</accession>
<feature type="region of interest" description="Disordered" evidence="1">
    <location>
        <begin position="199"/>
        <end position="324"/>
    </location>
</feature>